<dbReference type="PANTHER" id="PTHR34853">
    <property type="match status" value="1"/>
</dbReference>
<dbReference type="STRING" id="1498499.EP47_12075"/>
<dbReference type="Proteomes" id="UP000054422">
    <property type="component" value="Unassembled WGS sequence"/>
</dbReference>
<accession>A0A0A2SRY4</accession>
<sequence length="404" mass="45859">MRLLKGIFFTFYWVIFCFSSHAALEHEILVNYISLGEFPRETAEVALKKMPPLDTFSVHYDLQLYKINYKTQAPDGNLTIASGLVAMPIHPQGKVGIVSYQHGTRFERNDIPSRNNEKNYIYLAAYGNSAGYMTVMPDYLGLGDNELTLHPYVQAETLASSSINMLLAAKELANRLHYPISDQLYLAGYSEGGFSTMVMFEMLAKEHPDLPITAVAPGSAPYGWDETMHFVMLEPGPRATAYLAYFFYSLQTYKNYWSNLDEIFIPPYNTLIPELLDGYHSITEILQALPQNPLLIFQPDFSNGIISGTDRNTGVLKVNFNHYDFKPTAPLLLVGTKGDHDVPYAGAEMAYHSLKRYSNFVWIKSVSDTLDHVQAHPFVLREQVEFFKQFDRQESMRTSKVGVF</sequence>
<dbReference type="PANTHER" id="PTHR34853:SF1">
    <property type="entry name" value="LIPASE 5"/>
    <property type="match status" value="1"/>
</dbReference>
<proteinExistence type="predicted"/>
<dbReference type="Gene3D" id="3.40.50.1820">
    <property type="entry name" value="alpha/beta hydrolase"/>
    <property type="match status" value="1"/>
</dbReference>
<dbReference type="OrthoDB" id="9798122at2"/>
<evidence type="ECO:0000313" key="2">
    <source>
        <dbReference type="Proteomes" id="UP000054422"/>
    </source>
</evidence>
<comment type="caution">
    <text evidence="1">The sequence shown here is derived from an EMBL/GenBank/DDBJ whole genome shotgun (WGS) entry which is preliminary data.</text>
</comment>
<dbReference type="PIRSF" id="PIRSF029171">
    <property type="entry name" value="Esterase_LipA"/>
    <property type="match status" value="1"/>
</dbReference>
<name>A0A0A2SRY4_9GAMM</name>
<dbReference type="Gene3D" id="1.10.260.160">
    <property type="match status" value="1"/>
</dbReference>
<dbReference type="AlphaFoldDB" id="A0A0A2SRY4"/>
<dbReference type="RefSeq" id="WP_035888653.1">
    <property type="nucleotide sequence ID" value="NZ_JNCF01000015.1"/>
</dbReference>
<evidence type="ECO:0000313" key="1">
    <source>
        <dbReference type="EMBL" id="KGP63517.1"/>
    </source>
</evidence>
<gene>
    <name evidence="1" type="ORF">EP47_12075</name>
</gene>
<evidence type="ECO:0008006" key="3">
    <source>
        <dbReference type="Google" id="ProtNLM"/>
    </source>
</evidence>
<dbReference type="GO" id="GO:0004806">
    <property type="term" value="F:triacylglycerol lipase activity"/>
    <property type="evidence" value="ECO:0007669"/>
    <property type="project" value="InterPro"/>
</dbReference>
<organism evidence="1 2">
    <name type="scientific">Legionella norrlandica</name>
    <dbReference type="NCBI Taxonomy" id="1498499"/>
    <lineage>
        <taxon>Bacteria</taxon>
        <taxon>Pseudomonadati</taxon>
        <taxon>Pseudomonadota</taxon>
        <taxon>Gammaproteobacteria</taxon>
        <taxon>Legionellales</taxon>
        <taxon>Legionellaceae</taxon>
        <taxon>Legionella</taxon>
    </lineage>
</organism>
<dbReference type="InterPro" id="IPR005152">
    <property type="entry name" value="Lipase_secreted"/>
</dbReference>
<keyword evidence="2" id="KW-1185">Reference proteome</keyword>
<dbReference type="EMBL" id="JNCF01000015">
    <property type="protein sequence ID" value="KGP63517.1"/>
    <property type="molecule type" value="Genomic_DNA"/>
</dbReference>
<dbReference type="InterPro" id="IPR029058">
    <property type="entry name" value="AB_hydrolase_fold"/>
</dbReference>
<dbReference type="GO" id="GO:0016042">
    <property type="term" value="P:lipid catabolic process"/>
    <property type="evidence" value="ECO:0007669"/>
    <property type="project" value="InterPro"/>
</dbReference>
<protein>
    <recommendedName>
        <fullName evidence="3">Secreted protein</fullName>
    </recommendedName>
</protein>
<reference evidence="1 2" key="1">
    <citation type="submission" date="2014-05" db="EMBL/GenBank/DDBJ databases">
        <authorList>
            <person name="Rizzardi K."/>
            <person name="Winiecka-Krusnell J."/>
            <person name="Ramliden M."/>
            <person name="Alm E."/>
            <person name="Andersson S."/>
            <person name="Byfors S."/>
        </authorList>
    </citation>
    <scope>NUCLEOTIDE SEQUENCE [LARGE SCALE GENOMIC DNA]</scope>
    <source>
        <strain evidence="1 2">LEGN</strain>
    </source>
</reference>
<dbReference type="SUPFAM" id="SSF53474">
    <property type="entry name" value="alpha/beta-Hydrolases"/>
    <property type="match status" value="1"/>
</dbReference>